<comment type="caution">
    <text evidence="2">The sequence shown here is derived from an EMBL/GenBank/DDBJ whole genome shotgun (WGS) entry which is preliminary data.</text>
</comment>
<proteinExistence type="predicted"/>
<evidence type="ECO:0000313" key="2">
    <source>
        <dbReference type="EMBL" id="KAJ7315195.1"/>
    </source>
</evidence>
<gene>
    <name evidence="2" type="ORF">DFH08DRAFT_893982</name>
</gene>
<sequence length="149" mass="16175">MSASLSCSLPAPAAAPAPPRLHLASSLSRSRPSGEHLHNPVPRTPRPLDVVSLQPRFRIASNAALSVLSAPPCSCCASLPHSACSPTLGSTTALPWLFIRAVCRSPIPRLDRLHFSFHRVLHPSRHPHTLPTYLFTLRCRPCTFIPCLP</sequence>
<evidence type="ECO:0000313" key="3">
    <source>
        <dbReference type="Proteomes" id="UP001218218"/>
    </source>
</evidence>
<dbReference type="AlphaFoldDB" id="A0AAD6ZCH5"/>
<feature type="region of interest" description="Disordered" evidence="1">
    <location>
        <begin position="24"/>
        <end position="46"/>
    </location>
</feature>
<reference evidence="2" key="1">
    <citation type="submission" date="2023-03" db="EMBL/GenBank/DDBJ databases">
        <title>Massive genome expansion in bonnet fungi (Mycena s.s.) driven by repeated elements and novel gene families across ecological guilds.</title>
        <authorList>
            <consortium name="Lawrence Berkeley National Laboratory"/>
            <person name="Harder C.B."/>
            <person name="Miyauchi S."/>
            <person name="Viragh M."/>
            <person name="Kuo A."/>
            <person name="Thoen E."/>
            <person name="Andreopoulos B."/>
            <person name="Lu D."/>
            <person name="Skrede I."/>
            <person name="Drula E."/>
            <person name="Henrissat B."/>
            <person name="Morin E."/>
            <person name="Kohler A."/>
            <person name="Barry K."/>
            <person name="LaButti K."/>
            <person name="Morin E."/>
            <person name="Salamov A."/>
            <person name="Lipzen A."/>
            <person name="Mereny Z."/>
            <person name="Hegedus B."/>
            <person name="Baldrian P."/>
            <person name="Stursova M."/>
            <person name="Weitz H."/>
            <person name="Taylor A."/>
            <person name="Grigoriev I.V."/>
            <person name="Nagy L.G."/>
            <person name="Martin F."/>
            <person name="Kauserud H."/>
        </authorList>
    </citation>
    <scope>NUCLEOTIDE SEQUENCE</scope>
    <source>
        <strain evidence="2">CBHHK002</strain>
    </source>
</reference>
<dbReference type="EMBL" id="JARIHO010000063">
    <property type="protein sequence ID" value="KAJ7315195.1"/>
    <property type="molecule type" value="Genomic_DNA"/>
</dbReference>
<name>A0AAD6ZCH5_9AGAR</name>
<dbReference type="Proteomes" id="UP001218218">
    <property type="component" value="Unassembled WGS sequence"/>
</dbReference>
<organism evidence="2 3">
    <name type="scientific">Mycena albidolilacea</name>
    <dbReference type="NCBI Taxonomy" id="1033008"/>
    <lineage>
        <taxon>Eukaryota</taxon>
        <taxon>Fungi</taxon>
        <taxon>Dikarya</taxon>
        <taxon>Basidiomycota</taxon>
        <taxon>Agaricomycotina</taxon>
        <taxon>Agaricomycetes</taxon>
        <taxon>Agaricomycetidae</taxon>
        <taxon>Agaricales</taxon>
        <taxon>Marasmiineae</taxon>
        <taxon>Mycenaceae</taxon>
        <taxon>Mycena</taxon>
    </lineage>
</organism>
<protein>
    <submittedName>
        <fullName evidence="2">Uncharacterized protein</fullName>
    </submittedName>
</protein>
<accession>A0AAD6ZCH5</accession>
<keyword evidence="3" id="KW-1185">Reference proteome</keyword>
<evidence type="ECO:0000256" key="1">
    <source>
        <dbReference type="SAM" id="MobiDB-lite"/>
    </source>
</evidence>